<dbReference type="KEGG" id="ced:LH89_21055"/>
<comment type="cofactor">
    <cofactor evidence="1">
        <name>heme b</name>
        <dbReference type="ChEBI" id="CHEBI:60344"/>
    </cofactor>
</comment>
<dbReference type="GO" id="GO:0022904">
    <property type="term" value="P:respiratory electron transport chain"/>
    <property type="evidence" value="ECO:0007669"/>
    <property type="project" value="InterPro"/>
</dbReference>
<dbReference type="AlphaFoldDB" id="A0A2K8QN94"/>
<evidence type="ECO:0000256" key="10">
    <source>
        <dbReference type="ARBA" id="ARBA00023004"/>
    </source>
</evidence>
<evidence type="ECO:0000256" key="12">
    <source>
        <dbReference type="ARBA" id="ARBA00037975"/>
    </source>
</evidence>
<organism evidence="15 16">
    <name type="scientific">Dickeya fangzhongdai</name>
    <dbReference type="NCBI Taxonomy" id="1778540"/>
    <lineage>
        <taxon>Bacteria</taxon>
        <taxon>Pseudomonadati</taxon>
        <taxon>Pseudomonadota</taxon>
        <taxon>Gammaproteobacteria</taxon>
        <taxon>Enterobacterales</taxon>
        <taxon>Pectobacteriaceae</taxon>
        <taxon>Dickeya</taxon>
    </lineage>
</organism>
<dbReference type="InterPro" id="IPR016174">
    <property type="entry name" value="Di-haem_cyt_TM"/>
</dbReference>
<dbReference type="GO" id="GO:0020037">
    <property type="term" value="F:heme binding"/>
    <property type="evidence" value="ECO:0007669"/>
    <property type="project" value="TreeGrafter"/>
</dbReference>
<comment type="similarity">
    <text evidence="12">Belongs to the cytochrome b561 family.</text>
</comment>
<dbReference type="OrthoDB" id="9793784at2"/>
<dbReference type="EMBL" id="CP025003">
    <property type="protein sequence ID" value="ATZ94983.1"/>
    <property type="molecule type" value="Genomic_DNA"/>
</dbReference>
<keyword evidence="11 13" id="KW-0472">Membrane</keyword>
<feature type="transmembrane region" description="Helical" evidence="13">
    <location>
        <begin position="147"/>
        <end position="168"/>
    </location>
</feature>
<feature type="transmembrane region" description="Helical" evidence="13">
    <location>
        <begin position="16"/>
        <end position="41"/>
    </location>
</feature>
<dbReference type="PANTHER" id="PTHR30529:SF1">
    <property type="entry name" value="CYTOCHROME B561 HOMOLOG 2"/>
    <property type="match status" value="1"/>
</dbReference>
<keyword evidence="6 13" id="KW-0812">Transmembrane</keyword>
<evidence type="ECO:0000256" key="8">
    <source>
        <dbReference type="ARBA" id="ARBA00022982"/>
    </source>
</evidence>
<gene>
    <name evidence="15" type="ORF">CVE23_13930</name>
</gene>
<accession>A0A2K8QN94</accession>
<dbReference type="PANTHER" id="PTHR30529">
    <property type="entry name" value="CYTOCHROME B561"/>
    <property type="match status" value="1"/>
</dbReference>
<dbReference type="Proteomes" id="UP000231901">
    <property type="component" value="Chromosome"/>
</dbReference>
<keyword evidence="8" id="KW-0249">Electron transport</keyword>
<dbReference type="Pfam" id="PF01292">
    <property type="entry name" value="Ni_hydr_CYTB"/>
    <property type="match status" value="1"/>
</dbReference>
<reference evidence="16" key="1">
    <citation type="journal article" date="2018" name="Genome Announc.">
        <title>Complete genome sequence of a Dickeya fangzhongdai type strain causing bleeding canker of pear tree trunks.</title>
        <authorList>
            <person name="Zhao Y."/>
            <person name="Tian Y."/>
            <person name="Li X."/>
            <person name="Hu B."/>
        </authorList>
    </citation>
    <scope>NUCLEOTIDE SEQUENCE [LARGE SCALE GENOMIC DNA]</scope>
    <source>
        <strain evidence="16">DSM 101947</strain>
    </source>
</reference>
<dbReference type="RefSeq" id="WP_038667998.1">
    <property type="nucleotide sequence ID" value="NZ_BMJF01000002.1"/>
</dbReference>
<evidence type="ECO:0000259" key="14">
    <source>
        <dbReference type="Pfam" id="PF01292"/>
    </source>
</evidence>
<evidence type="ECO:0000256" key="13">
    <source>
        <dbReference type="SAM" id="Phobius"/>
    </source>
</evidence>
<dbReference type="InterPro" id="IPR011577">
    <property type="entry name" value="Cyt_b561_bac/Ni-Hgenase"/>
</dbReference>
<keyword evidence="5" id="KW-0349">Heme</keyword>
<dbReference type="SUPFAM" id="SSF81342">
    <property type="entry name" value="Transmembrane di-heme cytochromes"/>
    <property type="match status" value="1"/>
</dbReference>
<evidence type="ECO:0000256" key="11">
    <source>
        <dbReference type="ARBA" id="ARBA00023136"/>
    </source>
</evidence>
<feature type="transmembrane region" description="Helical" evidence="13">
    <location>
        <begin position="92"/>
        <end position="111"/>
    </location>
</feature>
<keyword evidence="9 13" id="KW-1133">Transmembrane helix</keyword>
<dbReference type="GO" id="GO:0046872">
    <property type="term" value="F:metal ion binding"/>
    <property type="evidence" value="ECO:0007669"/>
    <property type="project" value="UniProtKB-KW"/>
</dbReference>
<dbReference type="KEGG" id="dfn:CVE23_13930"/>
<dbReference type="GO" id="GO:0005886">
    <property type="term" value="C:plasma membrane"/>
    <property type="evidence" value="ECO:0007669"/>
    <property type="project" value="UniProtKB-SubCell"/>
</dbReference>
<protein>
    <submittedName>
        <fullName evidence="15">Cytochrome b</fullName>
    </submittedName>
</protein>
<dbReference type="GO" id="GO:0009055">
    <property type="term" value="F:electron transfer activity"/>
    <property type="evidence" value="ECO:0007669"/>
    <property type="project" value="InterPro"/>
</dbReference>
<dbReference type="InterPro" id="IPR052168">
    <property type="entry name" value="Cytochrome_b561_oxidase"/>
</dbReference>
<dbReference type="GeneID" id="66565428"/>
<feature type="transmembrane region" description="Helical" evidence="13">
    <location>
        <begin position="53"/>
        <end position="72"/>
    </location>
</feature>
<evidence type="ECO:0000256" key="9">
    <source>
        <dbReference type="ARBA" id="ARBA00022989"/>
    </source>
</evidence>
<comment type="subcellular location">
    <subcellularLocation>
        <location evidence="2">Cell membrane</location>
        <topology evidence="2">Multi-pass membrane protein</topology>
    </subcellularLocation>
</comment>
<sequence length="184" mass="20724">MLWRNTSTRYGHISVLLHWITAATVYGMFALGLWMVALGYYDPWYHNAPEIHKGIGILLFLALLFRVIWRWVSPPPRPLSSYSTLTRIGATLAHIFLYLLLFSILISGYLISTAEGQPISVFGWFSVPATLSGIQDQADTAGTIHLYLAWAVVILSVLHALAAFKHHFIDRDATLKRMLGRQAD</sequence>
<evidence type="ECO:0000256" key="5">
    <source>
        <dbReference type="ARBA" id="ARBA00022617"/>
    </source>
</evidence>
<evidence type="ECO:0000256" key="6">
    <source>
        <dbReference type="ARBA" id="ARBA00022692"/>
    </source>
</evidence>
<dbReference type="Gene3D" id="1.20.950.20">
    <property type="entry name" value="Transmembrane di-heme cytochromes, Chain C"/>
    <property type="match status" value="2"/>
</dbReference>
<evidence type="ECO:0000313" key="16">
    <source>
        <dbReference type="Proteomes" id="UP000231901"/>
    </source>
</evidence>
<evidence type="ECO:0000256" key="1">
    <source>
        <dbReference type="ARBA" id="ARBA00001970"/>
    </source>
</evidence>
<evidence type="ECO:0000256" key="3">
    <source>
        <dbReference type="ARBA" id="ARBA00022448"/>
    </source>
</evidence>
<name>A0A2K8QN94_9GAMM</name>
<evidence type="ECO:0000256" key="4">
    <source>
        <dbReference type="ARBA" id="ARBA00022475"/>
    </source>
</evidence>
<keyword evidence="4" id="KW-1003">Cell membrane</keyword>
<keyword evidence="3" id="KW-0813">Transport</keyword>
<keyword evidence="16" id="KW-1185">Reference proteome</keyword>
<dbReference type="FunFam" id="1.20.950.20:FF:000005">
    <property type="entry name" value="Putative cytochrome b561"/>
    <property type="match status" value="1"/>
</dbReference>
<feature type="domain" description="Cytochrome b561 bacterial/Ni-hydrogenase" evidence="14">
    <location>
        <begin position="9"/>
        <end position="180"/>
    </location>
</feature>
<keyword evidence="7" id="KW-0479">Metal-binding</keyword>
<proteinExistence type="inferred from homology"/>
<evidence type="ECO:0000313" key="15">
    <source>
        <dbReference type="EMBL" id="ATZ94983.1"/>
    </source>
</evidence>
<evidence type="ECO:0000256" key="7">
    <source>
        <dbReference type="ARBA" id="ARBA00022723"/>
    </source>
</evidence>
<keyword evidence="10" id="KW-0408">Iron</keyword>
<evidence type="ECO:0000256" key="2">
    <source>
        <dbReference type="ARBA" id="ARBA00004651"/>
    </source>
</evidence>